<dbReference type="Proteomes" id="UP000054995">
    <property type="component" value="Unassembled WGS sequence"/>
</dbReference>
<proteinExistence type="predicted"/>
<evidence type="ECO:0000313" key="1">
    <source>
        <dbReference type="EMBL" id="KRY78204.1"/>
    </source>
</evidence>
<protein>
    <submittedName>
        <fullName evidence="1">Uncharacterized protein</fullName>
    </submittedName>
</protein>
<dbReference type="AlphaFoldDB" id="A0A0V1EX31"/>
<gene>
    <name evidence="1" type="ORF">T4D_8378</name>
</gene>
<keyword evidence="2" id="KW-1185">Reference proteome</keyword>
<organism evidence="1 2">
    <name type="scientific">Trichinella pseudospiralis</name>
    <name type="common">Parasitic roundworm</name>
    <dbReference type="NCBI Taxonomy" id="6337"/>
    <lineage>
        <taxon>Eukaryota</taxon>
        <taxon>Metazoa</taxon>
        <taxon>Ecdysozoa</taxon>
        <taxon>Nematoda</taxon>
        <taxon>Enoplea</taxon>
        <taxon>Dorylaimia</taxon>
        <taxon>Trichinellida</taxon>
        <taxon>Trichinellidae</taxon>
        <taxon>Trichinella</taxon>
    </lineage>
</organism>
<reference evidence="1 2" key="1">
    <citation type="submission" date="2015-01" db="EMBL/GenBank/DDBJ databases">
        <title>Evolution of Trichinella species and genotypes.</title>
        <authorList>
            <person name="Korhonen P.K."/>
            <person name="Edoardo P."/>
            <person name="Giuseppe L.R."/>
            <person name="Gasser R.B."/>
        </authorList>
    </citation>
    <scope>NUCLEOTIDE SEQUENCE [LARGE SCALE GENOMIC DNA]</scope>
    <source>
        <strain evidence="1">ISS470</strain>
    </source>
</reference>
<accession>A0A0V1EX31</accession>
<comment type="caution">
    <text evidence="1">The sequence shown here is derived from an EMBL/GenBank/DDBJ whole genome shotgun (WGS) entry which is preliminary data.</text>
</comment>
<sequence length="35" mass="4015">MNCSTFRCLVSDGIFIYWVLLFSNSNSQKISKKAL</sequence>
<name>A0A0V1EX31_TRIPS</name>
<dbReference type="EMBL" id="JYDT01000860">
    <property type="protein sequence ID" value="KRY78204.1"/>
    <property type="molecule type" value="Genomic_DNA"/>
</dbReference>
<evidence type="ECO:0000313" key="2">
    <source>
        <dbReference type="Proteomes" id="UP000054995"/>
    </source>
</evidence>